<keyword evidence="1" id="KW-0812">Transmembrane</keyword>
<organism evidence="2 3">
    <name type="scientific">Paractinoplanes rishiriensis</name>
    <dbReference type="NCBI Taxonomy" id="1050105"/>
    <lineage>
        <taxon>Bacteria</taxon>
        <taxon>Bacillati</taxon>
        <taxon>Actinomycetota</taxon>
        <taxon>Actinomycetes</taxon>
        <taxon>Micromonosporales</taxon>
        <taxon>Micromonosporaceae</taxon>
        <taxon>Paractinoplanes</taxon>
    </lineage>
</organism>
<dbReference type="Proteomes" id="UP000636960">
    <property type="component" value="Unassembled WGS sequence"/>
</dbReference>
<reference evidence="2" key="1">
    <citation type="submission" date="2021-01" db="EMBL/GenBank/DDBJ databases">
        <title>Whole genome shotgun sequence of Actinoplanes rishiriensis NBRC 108556.</title>
        <authorList>
            <person name="Komaki H."/>
            <person name="Tamura T."/>
        </authorList>
    </citation>
    <scope>NUCLEOTIDE SEQUENCE</scope>
    <source>
        <strain evidence="2">NBRC 108556</strain>
    </source>
</reference>
<dbReference type="RefSeq" id="WP_203779536.1">
    <property type="nucleotide sequence ID" value="NZ_BOMV01000007.1"/>
</dbReference>
<dbReference type="InterPro" id="IPR047789">
    <property type="entry name" value="CU044_5270-like"/>
</dbReference>
<keyword evidence="1" id="KW-1133">Transmembrane helix</keyword>
<keyword evidence="1" id="KW-0472">Membrane</keyword>
<evidence type="ECO:0000313" key="3">
    <source>
        <dbReference type="Proteomes" id="UP000636960"/>
    </source>
</evidence>
<accession>A0A919JTH6</accession>
<dbReference type="AlphaFoldDB" id="A0A919JTH6"/>
<dbReference type="EMBL" id="BOMV01000007">
    <property type="protein sequence ID" value="GIE93385.1"/>
    <property type="molecule type" value="Genomic_DNA"/>
</dbReference>
<sequence>MNDLDLIKEFRSDLPPADPAALGRARARMFRDPAPGLRSPARPRRRWAWSLVPAGVLAVAVAAAVVVLRPPETVTPLPPDTPSALGAAQVFQLAAAGARKEPELKARPDQFVYVHSRVAWASFNLSGGTYTPPKDHERRIWLSADGKLPGLLREEGPNSNVPLDANVPPAYRADLPTDAKAMRAYLYDGTAGDPKGRSADSLAWTKVGDTLREQYLTPKSVAALFEAAAGIGGASKVSQVDLAGRKGIAVSRTESGVQHDIIFDRSTYRFLGERDVVVGKVDDLPKGATIGWTAQLEVAIVDRAGQLP</sequence>
<gene>
    <name evidence="2" type="ORF">Ari01nite_08500</name>
</gene>
<proteinExistence type="predicted"/>
<evidence type="ECO:0000313" key="2">
    <source>
        <dbReference type="EMBL" id="GIE93385.1"/>
    </source>
</evidence>
<keyword evidence="3" id="KW-1185">Reference proteome</keyword>
<dbReference type="NCBIfam" id="NF038083">
    <property type="entry name" value="CU044_5270_fam"/>
    <property type="match status" value="1"/>
</dbReference>
<evidence type="ECO:0008006" key="4">
    <source>
        <dbReference type="Google" id="ProtNLM"/>
    </source>
</evidence>
<evidence type="ECO:0000256" key="1">
    <source>
        <dbReference type="SAM" id="Phobius"/>
    </source>
</evidence>
<protein>
    <recommendedName>
        <fullName evidence="4">CU044_5270 family protein</fullName>
    </recommendedName>
</protein>
<comment type="caution">
    <text evidence="2">The sequence shown here is derived from an EMBL/GenBank/DDBJ whole genome shotgun (WGS) entry which is preliminary data.</text>
</comment>
<name>A0A919JTH6_9ACTN</name>
<feature type="transmembrane region" description="Helical" evidence="1">
    <location>
        <begin position="47"/>
        <end position="68"/>
    </location>
</feature>